<dbReference type="VEuPathDB" id="FungiDB:PYU1_G014563"/>
<reference evidence="2" key="3">
    <citation type="submission" date="2015-02" db="UniProtKB">
        <authorList>
            <consortium name="EnsemblProtists"/>
        </authorList>
    </citation>
    <scope>IDENTIFICATION</scope>
    <source>
        <strain evidence="2">DAOM BR144</strain>
    </source>
</reference>
<evidence type="ECO:0008006" key="4">
    <source>
        <dbReference type="Google" id="ProtNLM"/>
    </source>
</evidence>
<dbReference type="InParanoid" id="K3XBJ5"/>
<accession>K3XBJ5</accession>
<name>K3XBJ5_GLOUD</name>
<organism evidence="2 3">
    <name type="scientific">Globisporangium ultimum (strain ATCC 200006 / CBS 805.95 / DAOM BR144)</name>
    <name type="common">Pythium ultimum</name>
    <dbReference type="NCBI Taxonomy" id="431595"/>
    <lineage>
        <taxon>Eukaryota</taxon>
        <taxon>Sar</taxon>
        <taxon>Stramenopiles</taxon>
        <taxon>Oomycota</taxon>
        <taxon>Peronosporomycetes</taxon>
        <taxon>Pythiales</taxon>
        <taxon>Pythiaceae</taxon>
        <taxon>Globisporangium</taxon>
    </lineage>
</organism>
<dbReference type="AlphaFoldDB" id="K3XBJ5"/>
<proteinExistence type="predicted"/>
<dbReference type="STRING" id="431595.K3XBJ5"/>
<protein>
    <recommendedName>
        <fullName evidence="4">Pre-rRNA-processing protein Ipi1 N-terminal domain-containing protein</fullName>
    </recommendedName>
</protein>
<dbReference type="Proteomes" id="UP000019132">
    <property type="component" value="Unassembled WGS sequence"/>
</dbReference>
<keyword evidence="3" id="KW-1185">Reference proteome</keyword>
<evidence type="ECO:0000256" key="1">
    <source>
        <dbReference type="SAM" id="MobiDB-lite"/>
    </source>
</evidence>
<sequence length="783" mass="86829">MNGYVQRKCRSEQKLMNELPKLLASRDFASKKMGELMKELAFFYVAPVLPRIPHSVLKDLCALVGNLKDKKEDLRLARMALCFLARIVDQFELLYQRDDPQQRTQSFELSVSVLATLLKVFEKSELNHASLPRQHTCLKLYALLCRIFRKTDALVQRTTPLLQKSPIWTVLSGDKKAIASATGKKEFPSQLAALAALFHGVRFHMSASEQADVLELMFQGAFLPHHAVVSRHAAATILSLFETSTSEHAKSVIKTLEWYLVKFRPLSLRVGADPLTTIYLVRLCGQISRLPVIDSEINDGAACASKNSATTNSVSNLLDFSYEDASGNGVHAQAAGGAPSPPPSPIARQRRQQQRLDGVQMTNSLATRLHGMLLDLLMAAAEQKPSTSTAATWIPNAVVLVAIEETIQGSNAASCFRKVRGSVCVFEIVASVLAKALRDAAATNSVVLLHRVCRVVQFAVEALDGAVLQLAGNAPHQPQFFDRIAELVVNFASHANPFIACESLRALVWLLPRPAAQSSESDDWEKLLARLLALPLDHVLPEARVAIADALFHRAVINSSLHDHDIDAALLHKCLVVTLAWFQMAPCEWHAPVLVRIWHTALRKASTMDDAVFDSIAAVLDFQHHQRKDPTELVHRSTLDFLHRIGSKYVVRQKAWFHALVLRLTKHMLLGSQLSRRLSVRVLVQLRHEAQQLGSAGIVEHVTILLTYMQQTSDNQEELAKRQPDVFVATRIHSQSTKDVLGVQDLLLLSERDEVRVSAPATTMNQSFDSNNQTSATVFDGVF</sequence>
<reference evidence="3" key="2">
    <citation type="submission" date="2010-04" db="EMBL/GenBank/DDBJ databases">
        <authorList>
            <person name="Buell R."/>
            <person name="Hamilton J."/>
            <person name="Hostetler J."/>
        </authorList>
    </citation>
    <scope>NUCLEOTIDE SEQUENCE [LARGE SCALE GENOMIC DNA]</scope>
    <source>
        <strain evidence="3">DAOM:BR144</strain>
    </source>
</reference>
<dbReference type="eggNOG" id="ENOG502RYHS">
    <property type="taxonomic scope" value="Eukaryota"/>
</dbReference>
<evidence type="ECO:0000313" key="3">
    <source>
        <dbReference type="Proteomes" id="UP000019132"/>
    </source>
</evidence>
<reference evidence="3" key="1">
    <citation type="journal article" date="2010" name="Genome Biol.">
        <title>Genome sequence of the necrotrophic plant pathogen Pythium ultimum reveals original pathogenicity mechanisms and effector repertoire.</title>
        <authorList>
            <person name="Levesque C.A."/>
            <person name="Brouwer H."/>
            <person name="Cano L."/>
            <person name="Hamilton J.P."/>
            <person name="Holt C."/>
            <person name="Huitema E."/>
            <person name="Raffaele S."/>
            <person name="Robideau G.P."/>
            <person name="Thines M."/>
            <person name="Win J."/>
            <person name="Zerillo M.M."/>
            <person name="Beakes G.W."/>
            <person name="Boore J.L."/>
            <person name="Busam D."/>
            <person name="Dumas B."/>
            <person name="Ferriera S."/>
            <person name="Fuerstenberg S.I."/>
            <person name="Gachon C.M."/>
            <person name="Gaulin E."/>
            <person name="Govers F."/>
            <person name="Grenville-Briggs L."/>
            <person name="Horner N."/>
            <person name="Hostetler J."/>
            <person name="Jiang R.H."/>
            <person name="Johnson J."/>
            <person name="Krajaejun T."/>
            <person name="Lin H."/>
            <person name="Meijer H.J."/>
            <person name="Moore B."/>
            <person name="Morris P."/>
            <person name="Phuntmart V."/>
            <person name="Puiu D."/>
            <person name="Shetty J."/>
            <person name="Stajich J.E."/>
            <person name="Tripathy S."/>
            <person name="Wawra S."/>
            <person name="van West P."/>
            <person name="Whitty B.R."/>
            <person name="Coutinho P.M."/>
            <person name="Henrissat B."/>
            <person name="Martin F."/>
            <person name="Thomas P.D."/>
            <person name="Tyler B.M."/>
            <person name="De Vries R.P."/>
            <person name="Kamoun S."/>
            <person name="Yandell M."/>
            <person name="Tisserat N."/>
            <person name="Buell C.R."/>
        </authorList>
    </citation>
    <scope>NUCLEOTIDE SEQUENCE</scope>
    <source>
        <strain evidence="3">DAOM:BR144</strain>
    </source>
</reference>
<dbReference type="SUPFAM" id="SSF48371">
    <property type="entry name" value="ARM repeat"/>
    <property type="match status" value="1"/>
</dbReference>
<dbReference type="EnsemblProtists" id="PYU1_T014594">
    <property type="protein sequence ID" value="PYU1_T014594"/>
    <property type="gene ID" value="PYU1_G014563"/>
</dbReference>
<evidence type="ECO:0000313" key="2">
    <source>
        <dbReference type="EnsemblProtists" id="PYU1_T014594"/>
    </source>
</evidence>
<dbReference type="OMA" id="NEINHPF"/>
<dbReference type="HOGENOM" id="CLU_358091_0_0_1"/>
<dbReference type="InterPro" id="IPR016024">
    <property type="entry name" value="ARM-type_fold"/>
</dbReference>
<feature type="region of interest" description="Disordered" evidence="1">
    <location>
        <begin position="330"/>
        <end position="354"/>
    </location>
</feature>
<dbReference type="EMBL" id="GL376618">
    <property type="status" value="NOT_ANNOTATED_CDS"/>
    <property type="molecule type" value="Genomic_DNA"/>
</dbReference>